<sequence>MSSNMLYGIILAAYSAHSNSHHSYNDRQSSEDFPSTLNTHNGARMPAMPSELAKQRVASLPRRSELLALDTYDQDPSAIVAKQQSAVMVFASECGELRKGLLEALSAPTGSAQ</sequence>
<evidence type="ECO:0000313" key="2">
    <source>
        <dbReference type="Proteomes" id="UP000799754"/>
    </source>
</evidence>
<comment type="caution">
    <text evidence="1">The sequence shown here is derived from an EMBL/GenBank/DDBJ whole genome shotgun (WGS) entry which is preliminary data.</text>
</comment>
<dbReference type="EMBL" id="MU006714">
    <property type="protein sequence ID" value="KAF2628047.1"/>
    <property type="molecule type" value="Genomic_DNA"/>
</dbReference>
<dbReference type="Proteomes" id="UP000799754">
    <property type="component" value="Unassembled WGS sequence"/>
</dbReference>
<proteinExistence type="predicted"/>
<reference evidence="1" key="1">
    <citation type="journal article" date="2020" name="Stud. Mycol.">
        <title>101 Dothideomycetes genomes: a test case for predicting lifestyles and emergence of pathogens.</title>
        <authorList>
            <person name="Haridas S."/>
            <person name="Albert R."/>
            <person name="Binder M."/>
            <person name="Bloem J."/>
            <person name="Labutti K."/>
            <person name="Salamov A."/>
            <person name="Andreopoulos B."/>
            <person name="Baker S."/>
            <person name="Barry K."/>
            <person name="Bills G."/>
            <person name="Bluhm B."/>
            <person name="Cannon C."/>
            <person name="Castanera R."/>
            <person name="Culley D."/>
            <person name="Daum C."/>
            <person name="Ezra D."/>
            <person name="Gonzalez J."/>
            <person name="Henrissat B."/>
            <person name="Kuo A."/>
            <person name="Liang C."/>
            <person name="Lipzen A."/>
            <person name="Lutzoni F."/>
            <person name="Magnuson J."/>
            <person name="Mondo S."/>
            <person name="Nolan M."/>
            <person name="Ohm R."/>
            <person name="Pangilinan J."/>
            <person name="Park H.-J."/>
            <person name="Ramirez L."/>
            <person name="Alfaro M."/>
            <person name="Sun H."/>
            <person name="Tritt A."/>
            <person name="Yoshinaga Y."/>
            <person name="Zwiers L.-H."/>
            <person name="Turgeon B."/>
            <person name="Goodwin S."/>
            <person name="Spatafora J."/>
            <person name="Crous P."/>
            <person name="Grigoriev I."/>
        </authorList>
    </citation>
    <scope>NUCLEOTIDE SEQUENCE</scope>
    <source>
        <strain evidence="1">CBS 525.71</strain>
    </source>
</reference>
<gene>
    <name evidence="1" type="ORF">BU25DRAFT_490705</name>
</gene>
<organism evidence="1 2">
    <name type="scientific">Macroventuria anomochaeta</name>
    <dbReference type="NCBI Taxonomy" id="301207"/>
    <lineage>
        <taxon>Eukaryota</taxon>
        <taxon>Fungi</taxon>
        <taxon>Dikarya</taxon>
        <taxon>Ascomycota</taxon>
        <taxon>Pezizomycotina</taxon>
        <taxon>Dothideomycetes</taxon>
        <taxon>Pleosporomycetidae</taxon>
        <taxon>Pleosporales</taxon>
        <taxon>Pleosporineae</taxon>
        <taxon>Didymellaceae</taxon>
        <taxon>Macroventuria</taxon>
    </lineage>
</organism>
<name>A0ACB6S3E4_9PLEO</name>
<accession>A0ACB6S3E4</accession>
<evidence type="ECO:0000313" key="1">
    <source>
        <dbReference type="EMBL" id="KAF2628047.1"/>
    </source>
</evidence>
<keyword evidence="2" id="KW-1185">Reference proteome</keyword>
<protein>
    <submittedName>
        <fullName evidence="1">Uncharacterized protein</fullName>
    </submittedName>
</protein>